<accession>A0ABN6MK98</accession>
<feature type="transmembrane region" description="Helical" evidence="6">
    <location>
        <begin position="356"/>
        <end position="382"/>
    </location>
</feature>
<evidence type="ECO:0000259" key="7">
    <source>
        <dbReference type="PROSITE" id="PS50156"/>
    </source>
</evidence>
<feature type="transmembrane region" description="Helical" evidence="6">
    <location>
        <begin position="258"/>
        <end position="279"/>
    </location>
</feature>
<evidence type="ECO:0000256" key="3">
    <source>
        <dbReference type="ARBA" id="ARBA00022692"/>
    </source>
</evidence>
<comment type="subcellular location">
    <subcellularLocation>
        <location evidence="1">Cell membrane</location>
        <topology evidence="1">Multi-pass membrane protein</topology>
    </subcellularLocation>
</comment>
<evidence type="ECO:0000256" key="2">
    <source>
        <dbReference type="ARBA" id="ARBA00022475"/>
    </source>
</evidence>
<keyword evidence="4 6" id="KW-1133">Transmembrane helix</keyword>
<protein>
    <submittedName>
        <fullName evidence="8">Transporter</fullName>
    </submittedName>
</protein>
<feature type="transmembrane region" description="Helical" evidence="6">
    <location>
        <begin position="758"/>
        <end position="784"/>
    </location>
</feature>
<dbReference type="InterPro" id="IPR050545">
    <property type="entry name" value="Mycobact_MmpL"/>
</dbReference>
<feature type="transmembrane region" description="Helical" evidence="6">
    <location>
        <begin position="286"/>
        <end position="306"/>
    </location>
</feature>
<keyword evidence="3 6" id="KW-0812">Transmembrane</keyword>
<dbReference type="PROSITE" id="PS50156">
    <property type="entry name" value="SSD"/>
    <property type="match status" value="1"/>
</dbReference>
<gene>
    <name evidence="8" type="ORF">AMOR_02820</name>
</gene>
<sequence length="808" mass="83734">MDGGGQPEARAMRHEGGQVARVYARLVARPAPFAAAALALTAVLGVAAARVRPDFSLEQLFPIWDRQRAEYDRFKARFPGEDARAVVIVEADDLFTPAGVARLAALEADVGRVKGVTRVVGPASVEHGVRTPFGPARERLLSPELPAGELRLRAAAAREDRLLAWNVFAPDGRSVAILADLDRATAGSDAGRQTFVRAAQAVLGRHARPGQALTLSGLPAVRARIAALVNEDVSRLVPLAIGAVLLLLVLAFRSAAAAAGGLAAILAALVWSYGVLGLLGWPLGALMGMMPVVVVIVSVADSVHILSELHAELRAGAAPAGALAGAMTRTVVPCLVTELVLGAGFLTLVAVRMTAVIQFAVITAIAMPLAWLANALVLPLVLRGTVRRAPAVRAPPWALGRAAAATAWMERQAFSHPRRVVAGAALVLAAAGLLATRVRIEYRVFDDLRPGSEVAREIARAEAAIGGIVPIAIHVEADAPGGALDPAAVRLADRAAAFLRSFPEIRQANALGDFVRPAYALVAGEGDGDGLPASPEAMAQVLEALGDRRVTLDVLSPDRRALAAVGRVLDVGVARTDAIVEAVEAWVAAERVRLAADPGAPRLRLAATGQLVLFQDVSQQLLGGLAASFGAAILLSLVLMSVALRSWRLGLVGLVPNASPVLLVLAFMGATGIPLSPVTVMAFSITLVIADDDTIQLLTRFREHHATAAAHLPPAEAHRAATHAALGEVGVPMLVSGAAVSAGFGLLLLSGFLGPARLGALIAATLGAAVFADLFLTPLLLVHLRPLATRERRTSSLSPRVSGGRGPG</sequence>
<keyword evidence="5 6" id="KW-0472">Membrane</keyword>
<evidence type="ECO:0000256" key="4">
    <source>
        <dbReference type="ARBA" id="ARBA00022989"/>
    </source>
</evidence>
<dbReference type="Proteomes" id="UP001162891">
    <property type="component" value="Chromosome"/>
</dbReference>
<feature type="transmembrane region" description="Helical" evidence="6">
    <location>
        <begin position="729"/>
        <end position="752"/>
    </location>
</feature>
<feature type="transmembrane region" description="Helical" evidence="6">
    <location>
        <begin position="621"/>
        <end position="644"/>
    </location>
</feature>
<keyword evidence="9" id="KW-1185">Reference proteome</keyword>
<reference evidence="9" key="1">
    <citation type="journal article" date="2022" name="Int. J. Syst. Evol. Microbiol.">
        <title>Anaeromyxobacter oryzae sp. nov., Anaeromyxobacter diazotrophicus sp. nov. and Anaeromyxobacter paludicola sp. nov., isolated from paddy soils.</title>
        <authorList>
            <person name="Itoh H."/>
            <person name="Xu Z."/>
            <person name="Mise K."/>
            <person name="Masuda Y."/>
            <person name="Ushijima N."/>
            <person name="Hayakawa C."/>
            <person name="Shiratori Y."/>
            <person name="Senoo K."/>
        </authorList>
    </citation>
    <scope>NUCLEOTIDE SEQUENCE [LARGE SCALE GENOMIC DNA]</scope>
    <source>
        <strain evidence="9">Red232</strain>
    </source>
</reference>
<name>A0ABN6MK98_9BACT</name>
<dbReference type="PANTHER" id="PTHR33406:SF12">
    <property type="entry name" value="BLR2997 PROTEIN"/>
    <property type="match status" value="1"/>
</dbReference>
<evidence type="ECO:0000256" key="1">
    <source>
        <dbReference type="ARBA" id="ARBA00004651"/>
    </source>
</evidence>
<organism evidence="8 9">
    <name type="scientific">Anaeromyxobacter oryzae</name>
    <dbReference type="NCBI Taxonomy" id="2918170"/>
    <lineage>
        <taxon>Bacteria</taxon>
        <taxon>Pseudomonadati</taxon>
        <taxon>Myxococcota</taxon>
        <taxon>Myxococcia</taxon>
        <taxon>Myxococcales</taxon>
        <taxon>Cystobacterineae</taxon>
        <taxon>Anaeromyxobacteraceae</taxon>
        <taxon>Anaeromyxobacter</taxon>
    </lineage>
</organism>
<evidence type="ECO:0000313" key="8">
    <source>
        <dbReference type="EMBL" id="BDG01286.1"/>
    </source>
</evidence>
<evidence type="ECO:0000256" key="6">
    <source>
        <dbReference type="SAM" id="Phobius"/>
    </source>
</evidence>
<dbReference type="Gene3D" id="1.20.1640.10">
    <property type="entry name" value="Multidrug efflux transporter AcrB transmembrane domain"/>
    <property type="match status" value="2"/>
</dbReference>
<dbReference type="Pfam" id="PF03176">
    <property type="entry name" value="MMPL"/>
    <property type="match status" value="2"/>
</dbReference>
<feature type="domain" description="SSD" evidence="7">
    <location>
        <begin position="258"/>
        <end position="384"/>
    </location>
</feature>
<dbReference type="PANTHER" id="PTHR33406">
    <property type="entry name" value="MEMBRANE PROTEIN MJ1562-RELATED"/>
    <property type="match status" value="1"/>
</dbReference>
<evidence type="ECO:0000256" key="5">
    <source>
        <dbReference type="ARBA" id="ARBA00023136"/>
    </source>
</evidence>
<proteinExistence type="predicted"/>
<dbReference type="InterPro" id="IPR000731">
    <property type="entry name" value="SSD"/>
</dbReference>
<feature type="transmembrane region" description="Helical" evidence="6">
    <location>
        <begin position="326"/>
        <end position="349"/>
    </location>
</feature>
<evidence type="ECO:0000313" key="9">
    <source>
        <dbReference type="Proteomes" id="UP001162891"/>
    </source>
</evidence>
<dbReference type="EMBL" id="AP025591">
    <property type="protein sequence ID" value="BDG01286.1"/>
    <property type="molecule type" value="Genomic_DNA"/>
</dbReference>
<dbReference type="RefSeq" id="WP_248357684.1">
    <property type="nucleotide sequence ID" value="NZ_AP025591.1"/>
</dbReference>
<dbReference type="InterPro" id="IPR004869">
    <property type="entry name" value="MMPL_dom"/>
</dbReference>
<dbReference type="SUPFAM" id="SSF82866">
    <property type="entry name" value="Multidrug efflux transporter AcrB transmembrane domain"/>
    <property type="match status" value="2"/>
</dbReference>
<keyword evidence="2" id="KW-1003">Cell membrane</keyword>